<feature type="transmembrane region" description="Helical" evidence="7">
    <location>
        <begin position="53"/>
        <end position="72"/>
    </location>
</feature>
<dbReference type="InterPro" id="IPR004680">
    <property type="entry name" value="Cit_transptr-like_dom"/>
</dbReference>
<evidence type="ECO:0000313" key="10">
    <source>
        <dbReference type="Proteomes" id="UP000001258"/>
    </source>
</evidence>
<feature type="transmembrane region" description="Helical" evidence="7">
    <location>
        <begin position="527"/>
        <end position="547"/>
    </location>
</feature>
<feature type="transmembrane region" description="Helical" evidence="7">
    <location>
        <begin position="140"/>
        <end position="166"/>
    </location>
</feature>
<dbReference type="STRING" id="272558.gene:10729297"/>
<name>Q9K7H7_HALH5</name>
<dbReference type="GO" id="GO:0005886">
    <property type="term" value="C:plasma membrane"/>
    <property type="evidence" value="ECO:0007669"/>
    <property type="project" value="TreeGrafter"/>
</dbReference>
<dbReference type="Pfam" id="PF02080">
    <property type="entry name" value="TrkA_C"/>
    <property type="match status" value="2"/>
</dbReference>
<feature type="domain" description="RCK C-terminal" evidence="8">
    <location>
        <begin position="296"/>
        <end position="380"/>
    </location>
</feature>
<dbReference type="Proteomes" id="UP000001258">
    <property type="component" value="Chromosome"/>
</dbReference>
<dbReference type="InterPro" id="IPR051679">
    <property type="entry name" value="DASS-Related_Transporters"/>
</dbReference>
<dbReference type="PANTHER" id="PTHR43652:SF2">
    <property type="entry name" value="BASIC AMINO ACID ANTIPORTER YFCC-RELATED"/>
    <property type="match status" value="1"/>
</dbReference>
<evidence type="ECO:0000313" key="9">
    <source>
        <dbReference type="EMBL" id="BAB07103.1"/>
    </source>
</evidence>
<evidence type="ECO:0000256" key="3">
    <source>
        <dbReference type="ARBA" id="ARBA00022692"/>
    </source>
</evidence>
<keyword evidence="10" id="KW-1185">Reference proteome</keyword>
<feature type="transmembrane region" description="Helical" evidence="7">
    <location>
        <begin position="399"/>
        <end position="431"/>
    </location>
</feature>
<keyword evidence="4" id="KW-0677">Repeat</keyword>
<dbReference type="HOGENOM" id="CLU_005170_6_2_9"/>
<dbReference type="FunFam" id="3.30.70.1450:FF:000009">
    <property type="entry name" value="SLC13 family permease"/>
    <property type="match status" value="1"/>
</dbReference>
<keyword evidence="2" id="KW-0813">Transport</keyword>
<dbReference type="InterPro" id="IPR031312">
    <property type="entry name" value="Na/sul_symport_CS"/>
</dbReference>
<evidence type="ECO:0000259" key="8">
    <source>
        <dbReference type="PROSITE" id="PS51202"/>
    </source>
</evidence>
<protein>
    <submittedName>
        <fullName evidence="9">Sodium/sulfate symporter</fullName>
    </submittedName>
</protein>
<feature type="transmembrane region" description="Helical" evidence="7">
    <location>
        <begin position="501"/>
        <end position="520"/>
    </location>
</feature>
<feature type="transmembrane region" description="Helical" evidence="7">
    <location>
        <begin position="443"/>
        <end position="462"/>
    </location>
</feature>
<dbReference type="eggNOG" id="COG0471">
    <property type="taxonomic scope" value="Bacteria"/>
</dbReference>
<dbReference type="Pfam" id="PF03600">
    <property type="entry name" value="CitMHS"/>
    <property type="match status" value="1"/>
</dbReference>
<dbReference type="PROSITE" id="PS51202">
    <property type="entry name" value="RCK_C"/>
    <property type="match status" value="2"/>
</dbReference>
<dbReference type="OrthoDB" id="9765532at2"/>
<dbReference type="AlphaFoldDB" id="Q9K7H7"/>
<keyword evidence="3 7" id="KW-0812">Transmembrane</keyword>
<evidence type="ECO:0000256" key="4">
    <source>
        <dbReference type="ARBA" id="ARBA00022737"/>
    </source>
</evidence>
<accession>Q9K7H7</accession>
<dbReference type="KEGG" id="bha:BH3384"/>
<dbReference type="GO" id="GO:0006813">
    <property type="term" value="P:potassium ion transport"/>
    <property type="evidence" value="ECO:0007669"/>
    <property type="project" value="InterPro"/>
</dbReference>
<sequence length="589" mass="64420">MLDVDILLLCCVIITMFVALIREWFVPELTVFFALSSLVLFNVLTPGEALNGFANTGVHTVALLFVIAAAVSKSDVLHQLMKRVLHQTTNLSTILCRLMIPISSLSAFMNNTPIVTMLIPTVQQWAISNKIKPSKLLIPLSYAAILGGTITLIGTSGNLVIHGLMLDKGLDGFSMFDFAYFGIPLTIVGILYMVLFGHRFLPDREHHVAELQDTERSYMFQFIVETSSPLIGKTIKEGMLRNLDQLFLIQVIREGKRIVPAPNDELIHPEDILIFSGSADGLIQLKAIPGLSLLSDGKQPSLPENHALVEVVVSSTSSLVSKKINETNFREKYEAAIVAVQRKHKKIRSRIGDVVIKPGDTLLLLTGKHFLSRWSDSDDFYVLSPIKKIAVRPAYERRIVIGVLLMIVLGSAFQLLSIFKLCLIGVAILIFSNVLTMADVKKAINWNVIILMGSSIGIGTAVEKTGLAALLAGGISFVQTAVGLAGILVMFFIVTLILTEIISNLATAAFMFPIGYSISLQLQLDPSMLAMVTAIAASCSFLSPIGYQTNLLVYGPGGYKFTDYVKVGLPLTILCMIVTIGLSMYKWLM</sequence>
<feature type="transmembrane region" description="Helical" evidence="7">
    <location>
        <begin position="469"/>
        <end position="495"/>
    </location>
</feature>
<dbReference type="PANTHER" id="PTHR43652">
    <property type="entry name" value="BASIC AMINO ACID ANTIPORTER YFCC-RELATED"/>
    <property type="match status" value="1"/>
</dbReference>
<dbReference type="GO" id="GO:0008324">
    <property type="term" value="F:monoatomic cation transmembrane transporter activity"/>
    <property type="evidence" value="ECO:0007669"/>
    <property type="project" value="InterPro"/>
</dbReference>
<dbReference type="eggNOG" id="COG0490">
    <property type="taxonomic scope" value="Bacteria"/>
</dbReference>
<gene>
    <name evidence="9" type="ordered locus">BH3384</name>
</gene>
<feature type="transmembrane region" description="Helical" evidence="7">
    <location>
        <begin position="567"/>
        <end position="588"/>
    </location>
</feature>
<evidence type="ECO:0000256" key="7">
    <source>
        <dbReference type="SAM" id="Phobius"/>
    </source>
</evidence>
<dbReference type="PIR" id="H84072">
    <property type="entry name" value="H84072"/>
</dbReference>
<organism evidence="9 10">
    <name type="scientific">Halalkalibacterium halodurans (strain ATCC BAA-125 / DSM 18197 / FERM 7344 / JCM 9153 / C-125)</name>
    <name type="common">Bacillus halodurans</name>
    <dbReference type="NCBI Taxonomy" id="272558"/>
    <lineage>
        <taxon>Bacteria</taxon>
        <taxon>Bacillati</taxon>
        <taxon>Bacillota</taxon>
        <taxon>Bacilli</taxon>
        <taxon>Bacillales</taxon>
        <taxon>Bacillaceae</taxon>
        <taxon>Halalkalibacterium (ex Joshi et al. 2022)</taxon>
    </lineage>
</organism>
<feature type="domain" description="RCK C-terminal" evidence="8">
    <location>
        <begin position="206"/>
        <end position="291"/>
    </location>
</feature>
<dbReference type="RefSeq" id="WP_010899525.1">
    <property type="nucleotide sequence ID" value="NC_002570.2"/>
</dbReference>
<keyword evidence="6 7" id="KW-0472">Membrane</keyword>
<feature type="transmembrane region" description="Helical" evidence="7">
    <location>
        <begin position="178"/>
        <end position="197"/>
    </location>
</feature>
<evidence type="ECO:0000256" key="6">
    <source>
        <dbReference type="ARBA" id="ARBA00023136"/>
    </source>
</evidence>
<feature type="transmembrane region" description="Helical" evidence="7">
    <location>
        <begin position="6"/>
        <end position="22"/>
    </location>
</feature>
<dbReference type="SUPFAM" id="SSF116726">
    <property type="entry name" value="TrkA C-terminal domain-like"/>
    <property type="match status" value="2"/>
</dbReference>
<proteinExistence type="predicted"/>
<comment type="subcellular location">
    <subcellularLocation>
        <location evidence="1">Membrane</location>
        <topology evidence="1">Multi-pass membrane protein</topology>
    </subcellularLocation>
</comment>
<evidence type="ECO:0000256" key="1">
    <source>
        <dbReference type="ARBA" id="ARBA00004141"/>
    </source>
</evidence>
<dbReference type="EMBL" id="BA000004">
    <property type="protein sequence ID" value="BAB07103.1"/>
    <property type="molecule type" value="Genomic_DNA"/>
</dbReference>
<keyword evidence="5 7" id="KW-1133">Transmembrane helix</keyword>
<reference evidence="9 10" key="1">
    <citation type="journal article" date="2000" name="Nucleic Acids Res.">
        <title>Complete genome sequence of the alkaliphilic bacterium Bacillus halodurans and genomic sequence comparison with Bacillus subtilis.</title>
        <authorList>
            <person name="Takami H."/>
            <person name="Nakasone K."/>
            <person name="Takaki Y."/>
            <person name="Maeno G."/>
            <person name="Sasaki R."/>
            <person name="Masui N."/>
            <person name="Fuji F."/>
            <person name="Hirama C."/>
            <person name="Nakamura Y."/>
            <person name="Ogasawara N."/>
            <person name="Kuhara S."/>
            <person name="Horikoshi K."/>
        </authorList>
    </citation>
    <scope>NUCLEOTIDE SEQUENCE [LARGE SCALE GENOMIC DNA]</scope>
    <source>
        <strain evidence="10">ATCC BAA-125 / DSM 18197 / FERM 7344 / JCM 9153 / C-125</strain>
    </source>
</reference>
<dbReference type="PROSITE" id="PS01271">
    <property type="entry name" value="NA_SULFATE"/>
    <property type="match status" value="1"/>
</dbReference>
<evidence type="ECO:0000256" key="5">
    <source>
        <dbReference type="ARBA" id="ARBA00022989"/>
    </source>
</evidence>
<evidence type="ECO:0000256" key="2">
    <source>
        <dbReference type="ARBA" id="ARBA00022448"/>
    </source>
</evidence>
<dbReference type="Gene3D" id="3.30.70.1450">
    <property type="entry name" value="Regulator of K+ conductance, C-terminal domain"/>
    <property type="match status" value="2"/>
</dbReference>
<dbReference type="TCDB" id="2.A.47.4.5">
    <property type="family name" value="the divalent anion:na(+) symporter (dass) family"/>
</dbReference>
<dbReference type="InterPro" id="IPR036721">
    <property type="entry name" value="RCK_C_sf"/>
</dbReference>
<dbReference type="InterPro" id="IPR006037">
    <property type="entry name" value="RCK_C"/>
</dbReference>